<dbReference type="PANTHER" id="PTHR38703">
    <property type="entry name" value="CHROMOSOME 8, WHOLE GENOME SHOTGUN SEQUENCE"/>
    <property type="match status" value="1"/>
</dbReference>
<organism evidence="2 3">
    <name type="scientific">Exophiala aquamarina CBS 119918</name>
    <dbReference type="NCBI Taxonomy" id="1182545"/>
    <lineage>
        <taxon>Eukaryota</taxon>
        <taxon>Fungi</taxon>
        <taxon>Dikarya</taxon>
        <taxon>Ascomycota</taxon>
        <taxon>Pezizomycotina</taxon>
        <taxon>Eurotiomycetes</taxon>
        <taxon>Chaetothyriomycetidae</taxon>
        <taxon>Chaetothyriales</taxon>
        <taxon>Herpotrichiellaceae</taxon>
        <taxon>Exophiala</taxon>
    </lineage>
</organism>
<protein>
    <recommendedName>
        <fullName evidence="4">Allergen</fullName>
    </recommendedName>
</protein>
<gene>
    <name evidence="2" type="ORF">A1O9_06180</name>
</gene>
<evidence type="ECO:0000256" key="1">
    <source>
        <dbReference type="SAM" id="MobiDB-lite"/>
    </source>
</evidence>
<reference evidence="2 3" key="1">
    <citation type="submission" date="2013-03" db="EMBL/GenBank/DDBJ databases">
        <title>The Genome Sequence of Exophiala aquamarina CBS 119918.</title>
        <authorList>
            <consortium name="The Broad Institute Genomics Platform"/>
            <person name="Cuomo C."/>
            <person name="de Hoog S."/>
            <person name="Gorbushina A."/>
            <person name="Walker B."/>
            <person name="Young S.K."/>
            <person name="Zeng Q."/>
            <person name="Gargeya S."/>
            <person name="Fitzgerald M."/>
            <person name="Haas B."/>
            <person name="Abouelleil A."/>
            <person name="Allen A.W."/>
            <person name="Alvarado L."/>
            <person name="Arachchi H.M."/>
            <person name="Berlin A.M."/>
            <person name="Chapman S.B."/>
            <person name="Gainer-Dewar J."/>
            <person name="Goldberg J."/>
            <person name="Griggs A."/>
            <person name="Gujja S."/>
            <person name="Hansen M."/>
            <person name="Howarth C."/>
            <person name="Imamovic A."/>
            <person name="Ireland A."/>
            <person name="Larimer J."/>
            <person name="McCowan C."/>
            <person name="Murphy C."/>
            <person name="Pearson M."/>
            <person name="Poon T.W."/>
            <person name="Priest M."/>
            <person name="Roberts A."/>
            <person name="Saif S."/>
            <person name="Shea T."/>
            <person name="Sisk P."/>
            <person name="Sykes S."/>
            <person name="Wortman J."/>
            <person name="Nusbaum C."/>
            <person name="Birren B."/>
        </authorList>
    </citation>
    <scope>NUCLEOTIDE SEQUENCE [LARGE SCALE GENOMIC DNA]</scope>
    <source>
        <strain evidence="2 3">CBS 119918</strain>
    </source>
</reference>
<dbReference type="EMBL" id="AMGV01000004">
    <property type="protein sequence ID" value="KEF58254.1"/>
    <property type="molecule type" value="Genomic_DNA"/>
</dbReference>
<evidence type="ECO:0000313" key="3">
    <source>
        <dbReference type="Proteomes" id="UP000027920"/>
    </source>
</evidence>
<keyword evidence="3" id="KW-1185">Reference proteome</keyword>
<feature type="region of interest" description="Disordered" evidence="1">
    <location>
        <begin position="1"/>
        <end position="39"/>
    </location>
</feature>
<dbReference type="Proteomes" id="UP000027920">
    <property type="component" value="Unassembled WGS sequence"/>
</dbReference>
<dbReference type="AlphaFoldDB" id="A0A072PDV3"/>
<sequence>MDAAKAAISKFTSNKGHKTSVEESVQPSITQETVKPHRHEEATQAVDREVHQDHYHTTVQPLSHQEVLPEKHTHNVVPTEHREFHHGNEQGKQQSLAADLAHFKDSSRTEQTRHTTSAAPAVTGEHVHHHVHETVVPVIQKETIQPEVVHTTVPIHE</sequence>
<dbReference type="OrthoDB" id="2118965at2759"/>
<feature type="compositionally biased region" description="Polar residues" evidence="1">
    <location>
        <begin position="22"/>
        <end position="33"/>
    </location>
</feature>
<dbReference type="GeneID" id="25281097"/>
<comment type="caution">
    <text evidence="2">The sequence shown here is derived from an EMBL/GenBank/DDBJ whole genome shotgun (WGS) entry which is preliminary data.</text>
</comment>
<dbReference type="HOGENOM" id="CLU_047590_0_1_1"/>
<proteinExistence type="predicted"/>
<evidence type="ECO:0000313" key="2">
    <source>
        <dbReference type="EMBL" id="KEF58254.1"/>
    </source>
</evidence>
<dbReference type="VEuPathDB" id="FungiDB:A1O9_06180"/>
<name>A0A072PDV3_9EURO</name>
<dbReference type="RefSeq" id="XP_013260844.1">
    <property type="nucleotide sequence ID" value="XM_013405390.1"/>
</dbReference>
<dbReference type="STRING" id="1182545.A0A072PDV3"/>
<accession>A0A072PDV3</accession>
<evidence type="ECO:0008006" key="4">
    <source>
        <dbReference type="Google" id="ProtNLM"/>
    </source>
</evidence>
<dbReference type="PANTHER" id="PTHR38703:SF1">
    <property type="entry name" value="ALLERGEN"/>
    <property type="match status" value="1"/>
</dbReference>